<keyword evidence="3" id="KW-1185">Reference proteome</keyword>
<evidence type="ECO:0000313" key="3">
    <source>
        <dbReference type="Proteomes" id="UP000005237"/>
    </source>
</evidence>
<feature type="compositionally biased region" description="Basic and acidic residues" evidence="1">
    <location>
        <begin position="143"/>
        <end position="156"/>
    </location>
</feature>
<reference evidence="2" key="2">
    <citation type="submission" date="2022-06" db="UniProtKB">
        <authorList>
            <consortium name="EnsemblMetazoa"/>
        </authorList>
    </citation>
    <scope>IDENTIFICATION</scope>
    <source>
        <strain evidence="2">DF5081</strain>
    </source>
</reference>
<sequence>MQAAAALYNESAFLPNASSRQPVAFINDRLHDQTLETIIEQICATGGFGVSQNLLDMGAELRNFTSRFTEMTAQMAVAPGRNNLQAQLYGRPARPRPVQNSRPAPQARAALELQRIAQIGERRYQEQQQAQAQVQQQQQRQNPKTEEQKNPSREPLEEGQISETPSFQESTNERASRRKIQQPQSLNSMVTHAMVDPIVGYISERSLENVNNVGFYGENWLSRTVRNRTARNGTVTNGTARNGTSW</sequence>
<dbReference type="AlphaFoldDB" id="A0A8R1E3S0"/>
<feature type="region of interest" description="Disordered" evidence="1">
    <location>
        <begin position="122"/>
        <end position="185"/>
    </location>
</feature>
<accession>A0A8R1E3S0</accession>
<name>A0A8R1E3S0_CAEJA</name>
<dbReference type="EnsemblMetazoa" id="CJA22392.1">
    <property type="protein sequence ID" value="CJA22392.1"/>
    <property type="gene ID" value="WBGene00177964"/>
</dbReference>
<proteinExistence type="predicted"/>
<evidence type="ECO:0000256" key="1">
    <source>
        <dbReference type="SAM" id="MobiDB-lite"/>
    </source>
</evidence>
<evidence type="ECO:0000313" key="2">
    <source>
        <dbReference type="EnsemblMetazoa" id="CJA22392.1"/>
    </source>
</evidence>
<organism evidence="2 3">
    <name type="scientific">Caenorhabditis japonica</name>
    <dbReference type="NCBI Taxonomy" id="281687"/>
    <lineage>
        <taxon>Eukaryota</taxon>
        <taxon>Metazoa</taxon>
        <taxon>Ecdysozoa</taxon>
        <taxon>Nematoda</taxon>
        <taxon>Chromadorea</taxon>
        <taxon>Rhabditida</taxon>
        <taxon>Rhabditina</taxon>
        <taxon>Rhabditomorpha</taxon>
        <taxon>Rhabditoidea</taxon>
        <taxon>Rhabditidae</taxon>
        <taxon>Peloderinae</taxon>
        <taxon>Caenorhabditis</taxon>
    </lineage>
</organism>
<reference evidence="3" key="1">
    <citation type="submission" date="2010-08" db="EMBL/GenBank/DDBJ databases">
        <authorList>
            <consortium name="Caenorhabditis japonica Sequencing Consortium"/>
            <person name="Wilson R.K."/>
        </authorList>
    </citation>
    <scope>NUCLEOTIDE SEQUENCE [LARGE SCALE GENOMIC DNA]</scope>
    <source>
        <strain evidence="3">DF5081</strain>
    </source>
</reference>
<feature type="compositionally biased region" description="Low complexity" evidence="1">
    <location>
        <begin position="126"/>
        <end position="141"/>
    </location>
</feature>
<protein>
    <submittedName>
        <fullName evidence="2">Uncharacterized protein</fullName>
    </submittedName>
</protein>
<dbReference type="Proteomes" id="UP000005237">
    <property type="component" value="Unassembled WGS sequence"/>
</dbReference>
<feature type="compositionally biased region" description="Polar residues" evidence="1">
    <location>
        <begin position="161"/>
        <end position="170"/>
    </location>
</feature>